<evidence type="ECO:0000313" key="3">
    <source>
        <dbReference type="Proteomes" id="UP001279410"/>
    </source>
</evidence>
<evidence type="ECO:0000256" key="1">
    <source>
        <dbReference type="SAM" id="MobiDB-lite"/>
    </source>
</evidence>
<keyword evidence="2" id="KW-0371">Homeobox</keyword>
<dbReference type="GO" id="GO:0003677">
    <property type="term" value="F:DNA binding"/>
    <property type="evidence" value="ECO:0007669"/>
    <property type="project" value="UniProtKB-KW"/>
</dbReference>
<comment type="caution">
    <text evidence="2">The sequence shown here is derived from an EMBL/GenBank/DDBJ whole genome shotgun (WGS) entry which is preliminary data.</text>
</comment>
<keyword evidence="2" id="KW-0238">DNA-binding</keyword>
<organism evidence="2 3">
    <name type="scientific">Lates japonicus</name>
    <name type="common">Japanese lates</name>
    <dbReference type="NCBI Taxonomy" id="270547"/>
    <lineage>
        <taxon>Eukaryota</taxon>
        <taxon>Metazoa</taxon>
        <taxon>Chordata</taxon>
        <taxon>Craniata</taxon>
        <taxon>Vertebrata</taxon>
        <taxon>Euteleostomi</taxon>
        <taxon>Actinopterygii</taxon>
        <taxon>Neopterygii</taxon>
        <taxon>Teleostei</taxon>
        <taxon>Neoteleostei</taxon>
        <taxon>Acanthomorphata</taxon>
        <taxon>Carangaria</taxon>
        <taxon>Carangaria incertae sedis</taxon>
        <taxon>Centropomidae</taxon>
        <taxon>Lates</taxon>
    </lineage>
</organism>
<feature type="region of interest" description="Disordered" evidence="1">
    <location>
        <begin position="1"/>
        <end position="29"/>
    </location>
</feature>
<reference evidence="2" key="1">
    <citation type="submission" date="2022-08" db="EMBL/GenBank/DDBJ databases">
        <title>Genome sequencing of akame (Lates japonicus).</title>
        <authorList>
            <person name="Hashiguchi Y."/>
            <person name="Takahashi H."/>
        </authorList>
    </citation>
    <scope>NUCLEOTIDE SEQUENCE</scope>
    <source>
        <strain evidence="2">Kochi</strain>
    </source>
</reference>
<gene>
    <name evidence="2" type="ORF">AKAME5_000847100</name>
</gene>
<dbReference type="EMBL" id="BRZM01000023">
    <property type="protein sequence ID" value="GLD56079.1"/>
    <property type="molecule type" value="Genomic_DNA"/>
</dbReference>
<sequence>MCGGSSDESVCVARSESPPPRPSLPIDAPFKRLPPSTLRRAAAAATNHYAITAFQRKLFMGLQLIRLMNQQICLHEPGEENDHIHGLKAVSLSSAKLVLVHLVALPHAWAAHPPFLLAQSAPSFASQQRDPSTFYPCYYTDIGTWVTDFKVMNESEPLHARWPESPKNPDSHRNSCGLEHAFEKTIDVVGAERKQPAHSL</sequence>
<proteinExistence type="predicted"/>
<evidence type="ECO:0000313" key="2">
    <source>
        <dbReference type="EMBL" id="GLD56079.1"/>
    </source>
</evidence>
<dbReference type="AlphaFoldDB" id="A0AAD3MLU8"/>
<accession>A0AAD3MLU8</accession>
<keyword evidence="3" id="KW-1185">Reference proteome</keyword>
<name>A0AAD3MLU8_LATJO</name>
<protein>
    <submittedName>
        <fullName evidence="2">Homeobox protein EMX2</fullName>
    </submittedName>
</protein>
<dbReference type="Proteomes" id="UP001279410">
    <property type="component" value="Unassembled WGS sequence"/>
</dbReference>